<sequence>MHTQSLEKEDLNKLNWLTPFDYGSQHSDLLSRHQLGTCQWFLNLEPFQTWSTSEGRTLFCPGIPESGKTIIASIVVNLLSQRCRQNDSMGLAYIYCSYQRRNQQDLRSLLASVIKQLCQTLPTLPQEIRDLYNKYGKPREDPPIEELMKCLMAISRRLSEVFLVVDALDECRSSDDCRAKLISHLSRIQDEAKVNIMYTARHVPEIDSFFTNCLRQPIKAKVGDIGTFVDCHLPRILEGVQGSSQLGDNIKAALTGLVDGMFLLVQLYMNAFKDTTSVAEVRKILRQLEHQQTYVSDEDNRGHVLDQVYDQAMERIRNQPANFRNLGIKTLMWIVFAERPLAKTELQYALAIEERDVEFNDEKVSTIDRILSTCAGLITIDEHSDTVRLAHFTTQEYLIAKQNEYFPSAQSEVTSVCATYLRFKGLWQHAYIHTAWACKDFHCQFLEYAASYWSNHARKSALHVPSTLIDLLTDEDLVGYIWEHADTKRGYYNWPCWAERYIGAYGLHVAVHFDLLQVANLLIRGGADIDWSHQETRSLTPLMFAAKGGKESFVALLLEEGASVDEEDNSGRTALVHAWASKHKTVIEMLLNKGADPRKLPSDPRIRDHYYQMGLLEDMHIRRLRQALSS</sequence>
<dbReference type="Pfam" id="PF12796">
    <property type="entry name" value="Ank_2"/>
    <property type="match status" value="1"/>
</dbReference>
<name>A0AAD9AS47_9PEZI</name>
<dbReference type="InterPro" id="IPR036770">
    <property type="entry name" value="Ankyrin_rpt-contain_sf"/>
</dbReference>
<dbReference type="EMBL" id="JAQOWY010000053">
    <property type="protein sequence ID" value="KAK1853538.1"/>
    <property type="molecule type" value="Genomic_DNA"/>
</dbReference>
<feature type="repeat" description="ANK" evidence="2">
    <location>
        <begin position="570"/>
        <end position="602"/>
    </location>
</feature>
<evidence type="ECO:0000313" key="5">
    <source>
        <dbReference type="EMBL" id="KAK1853538.1"/>
    </source>
</evidence>
<dbReference type="InterPro" id="IPR002110">
    <property type="entry name" value="Ankyrin_rpt"/>
</dbReference>
<feature type="repeat" description="ANK" evidence="2">
    <location>
        <begin position="537"/>
        <end position="569"/>
    </location>
</feature>
<feature type="domain" description="Nephrocystin 3-like N-terminal" evidence="4">
    <location>
        <begin position="36"/>
        <end position="201"/>
    </location>
</feature>
<proteinExistence type="predicted"/>
<feature type="domain" description="GPI inositol-deacylase winged helix" evidence="3">
    <location>
        <begin position="320"/>
        <end position="401"/>
    </location>
</feature>
<comment type="caution">
    <text evidence="5">The sequence shown here is derived from an EMBL/GenBank/DDBJ whole genome shotgun (WGS) entry which is preliminary data.</text>
</comment>
<dbReference type="InterPro" id="IPR027417">
    <property type="entry name" value="P-loop_NTPase"/>
</dbReference>
<evidence type="ECO:0000313" key="6">
    <source>
        <dbReference type="Proteomes" id="UP001243330"/>
    </source>
</evidence>
<evidence type="ECO:0000256" key="2">
    <source>
        <dbReference type="PROSITE-ProRule" id="PRU00023"/>
    </source>
</evidence>
<protein>
    <submittedName>
        <fullName evidence="5">Ankyrin repeat protein</fullName>
    </submittedName>
</protein>
<keyword evidence="1" id="KW-0677">Repeat</keyword>
<dbReference type="PANTHER" id="PTHR10039">
    <property type="entry name" value="AMELOGENIN"/>
    <property type="match status" value="1"/>
</dbReference>
<dbReference type="InterPro" id="IPR054471">
    <property type="entry name" value="GPIID_WHD"/>
</dbReference>
<dbReference type="SMART" id="SM00248">
    <property type="entry name" value="ANK"/>
    <property type="match status" value="3"/>
</dbReference>
<dbReference type="SUPFAM" id="SSF48403">
    <property type="entry name" value="Ankyrin repeat"/>
    <property type="match status" value="1"/>
</dbReference>
<evidence type="ECO:0000259" key="3">
    <source>
        <dbReference type="Pfam" id="PF22939"/>
    </source>
</evidence>
<dbReference type="Pfam" id="PF22939">
    <property type="entry name" value="WHD_GPIID"/>
    <property type="match status" value="1"/>
</dbReference>
<keyword evidence="2" id="KW-0040">ANK repeat</keyword>
<dbReference type="PROSITE" id="PS50088">
    <property type="entry name" value="ANK_REPEAT"/>
    <property type="match status" value="3"/>
</dbReference>
<dbReference type="InterPro" id="IPR056884">
    <property type="entry name" value="NPHP3-like_N"/>
</dbReference>
<organism evidence="5 6">
    <name type="scientific">Colletotrichum chrysophilum</name>
    <dbReference type="NCBI Taxonomy" id="1836956"/>
    <lineage>
        <taxon>Eukaryota</taxon>
        <taxon>Fungi</taxon>
        <taxon>Dikarya</taxon>
        <taxon>Ascomycota</taxon>
        <taxon>Pezizomycotina</taxon>
        <taxon>Sordariomycetes</taxon>
        <taxon>Hypocreomycetidae</taxon>
        <taxon>Glomerellales</taxon>
        <taxon>Glomerellaceae</taxon>
        <taxon>Colletotrichum</taxon>
        <taxon>Colletotrichum gloeosporioides species complex</taxon>
    </lineage>
</organism>
<dbReference type="PROSITE" id="PS50297">
    <property type="entry name" value="ANK_REP_REGION"/>
    <property type="match status" value="3"/>
</dbReference>
<dbReference type="PANTHER" id="PTHR10039:SF15">
    <property type="entry name" value="NACHT DOMAIN-CONTAINING PROTEIN"/>
    <property type="match status" value="1"/>
</dbReference>
<evidence type="ECO:0000256" key="1">
    <source>
        <dbReference type="ARBA" id="ARBA00022737"/>
    </source>
</evidence>
<accession>A0AAD9AS47</accession>
<reference evidence="5" key="1">
    <citation type="submission" date="2023-01" db="EMBL/GenBank/DDBJ databases">
        <title>Colletotrichum chrysophilum M932 genome sequence.</title>
        <authorList>
            <person name="Baroncelli R."/>
        </authorList>
    </citation>
    <scope>NUCLEOTIDE SEQUENCE</scope>
    <source>
        <strain evidence="5">M932</strain>
    </source>
</reference>
<dbReference type="Proteomes" id="UP001243330">
    <property type="component" value="Unassembled WGS sequence"/>
</dbReference>
<evidence type="ECO:0000259" key="4">
    <source>
        <dbReference type="Pfam" id="PF24883"/>
    </source>
</evidence>
<gene>
    <name evidence="5" type="ORF">CCHR01_03855</name>
</gene>
<feature type="repeat" description="ANK" evidence="2">
    <location>
        <begin position="502"/>
        <end position="534"/>
    </location>
</feature>
<dbReference type="Gene3D" id="1.25.40.20">
    <property type="entry name" value="Ankyrin repeat-containing domain"/>
    <property type="match status" value="1"/>
</dbReference>
<keyword evidence="6" id="KW-1185">Reference proteome</keyword>
<dbReference type="Pfam" id="PF24883">
    <property type="entry name" value="NPHP3_N"/>
    <property type="match status" value="1"/>
</dbReference>
<dbReference type="AlphaFoldDB" id="A0AAD9AS47"/>
<dbReference type="Gene3D" id="3.40.50.300">
    <property type="entry name" value="P-loop containing nucleotide triphosphate hydrolases"/>
    <property type="match status" value="1"/>
</dbReference>